<feature type="domain" description="DDHD" evidence="2">
    <location>
        <begin position="655"/>
        <end position="992"/>
    </location>
</feature>
<dbReference type="InterPro" id="IPR055555">
    <property type="entry name" value="PA-PLA1_DUF7131"/>
</dbReference>
<dbReference type="EMBL" id="JAUKTV010000027">
    <property type="protein sequence ID" value="KAK0701510.1"/>
    <property type="molecule type" value="Genomic_DNA"/>
</dbReference>
<evidence type="ECO:0000256" key="1">
    <source>
        <dbReference type="SAM" id="MobiDB-lite"/>
    </source>
</evidence>
<dbReference type="InterPro" id="IPR004177">
    <property type="entry name" value="DDHD_dom"/>
</dbReference>
<proteinExistence type="predicted"/>
<gene>
    <name evidence="3" type="ORF">B0T21DRAFT_342635</name>
</gene>
<evidence type="ECO:0000313" key="3">
    <source>
        <dbReference type="EMBL" id="KAK0701510.1"/>
    </source>
</evidence>
<feature type="region of interest" description="Disordered" evidence="1">
    <location>
        <begin position="25"/>
        <end position="50"/>
    </location>
</feature>
<dbReference type="Pfam" id="PF23463">
    <property type="entry name" value="WWE_2"/>
    <property type="match status" value="1"/>
</dbReference>
<protein>
    <submittedName>
        <fullName evidence="3">DDHD domain-containing protein</fullName>
    </submittedName>
</protein>
<dbReference type="AlphaFoldDB" id="A0AA40DFV3"/>
<feature type="region of interest" description="Disordered" evidence="1">
    <location>
        <begin position="234"/>
        <end position="258"/>
    </location>
</feature>
<dbReference type="PANTHER" id="PTHR23509">
    <property type="entry name" value="PA-PL1 PHOSPHOLIPASE FAMILY"/>
    <property type="match status" value="1"/>
</dbReference>
<organism evidence="3 4">
    <name type="scientific">Apiosordaria backusii</name>
    <dbReference type="NCBI Taxonomy" id="314023"/>
    <lineage>
        <taxon>Eukaryota</taxon>
        <taxon>Fungi</taxon>
        <taxon>Dikarya</taxon>
        <taxon>Ascomycota</taxon>
        <taxon>Pezizomycotina</taxon>
        <taxon>Sordariomycetes</taxon>
        <taxon>Sordariomycetidae</taxon>
        <taxon>Sordariales</taxon>
        <taxon>Lasiosphaeriaceae</taxon>
        <taxon>Apiosordaria</taxon>
    </lineage>
</organism>
<evidence type="ECO:0000259" key="2">
    <source>
        <dbReference type="PROSITE" id="PS51043"/>
    </source>
</evidence>
<dbReference type="Pfam" id="PF23465">
    <property type="entry name" value="DUF7131"/>
    <property type="match status" value="1"/>
</dbReference>
<feature type="compositionally biased region" description="Low complexity" evidence="1">
    <location>
        <begin position="236"/>
        <end position="253"/>
    </location>
</feature>
<keyword evidence="4" id="KW-1185">Reference proteome</keyword>
<evidence type="ECO:0000313" key="4">
    <source>
        <dbReference type="Proteomes" id="UP001172159"/>
    </source>
</evidence>
<reference evidence="3" key="1">
    <citation type="submission" date="2023-06" db="EMBL/GenBank/DDBJ databases">
        <title>Genome-scale phylogeny and comparative genomics of the fungal order Sordariales.</title>
        <authorList>
            <consortium name="Lawrence Berkeley National Laboratory"/>
            <person name="Hensen N."/>
            <person name="Bonometti L."/>
            <person name="Westerberg I."/>
            <person name="Brannstrom I.O."/>
            <person name="Guillou S."/>
            <person name="Cros-Aarteil S."/>
            <person name="Calhoun S."/>
            <person name="Haridas S."/>
            <person name="Kuo A."/>
            <person name="Mondo S."/>
            <person name="Pangilinan J."/>
            <person name="Riley R."/>
            <person name="Labutti K."/>
            <person name="Andreopoulos B."/>
            <person name="Lipzen A."/>
            <person name="Chen C."/>
            <person name="Yanf M."/>
            <person name="Daum C."/>
            <person name="Ng V."/>
            <person name="Clum A."/>
            <person name="Steindorff A."/>
            <person name="Ohm R."/>
            <person name="Martin F."/>
            <person name="Silar P."/>
            <person name="Natvig D."/>
            <person name="Lalanne C."/>
            <person name="Gautier V."/>
            <person name="Ament-Velasquez S.L."/>
            <person name="Kruys A."/>
            <person name="Hutchinson M.I."/>
            <person name="Powell A.J."/>
            <person name="Barry K."/>
            <person name="Miller A.N."/>
            <person name="Grigoriev I.V."/>
            <person name="Debuchy R."/>
            <person name="Gladieux P."/>
            <person name="Thoren M.H."/>
            <person name="Johannesson H."/>
        </authorList>
    </citation>
    <scope>NUCLEOTIDE SEQUENCE</scope>
    <source>
        <strain evidence="3">CBS 540.89</strain>
    </source>
</reference>
<dbReference type="InterPro" id="IPR029058">
    <property type="entry name" value="AB_hydrolase_fold"/>
</dbReference>
<feature type="compositionally biased region" description="Basic and acidic residues" evidence="1">
    <location>
        <begin position="338"/>
        <end position="349"/>
    </location>
</feature>
<dbReference type="PROSITE" id="PS51043">
    <property type="entry name" value="DDHD"/>
    <property type="match status" value="1"/>
</dbReference>
<comment type="caution">
    <text evidence="3">The sequence shown here is derived from an EMBL/GenBank/DDBJ whole genome shotgun (WGS) entry which is preliminary data.</text>
</comment>
<feature type="region of interest" description="Disordered" evidence="1">
    <location>
        <begin position="134"/>
        <end position="167"/>
    </location>
</feature>
<name>A0AA40DFV3_9PEZI</name>
<dbReference type="GO" id="GO:0005737">
    <property type="term" value="C:cytoplasm"/>
    <property type="evidence" value="ECO:0007669"/>
    <property type="project" value="TreeGrafter"/>
</dbReference>
<accession>A0AA40DFV3</accession>
<feature type="region of interest" description="Disordered" evidence="1">
    <location>
        <begin position="338"/>
        <end position="397"/>
    </location>
</feature>
<dbReference type="GO" id="GO:0004620">
    <property type="term" value="F:phospholipase activity"/>
    <property type="evidence" value="ECO:0007669"/>
    <property type="project" value="TreeGrafter"/>
</dbReference>
<dbReference type="Proteomes" id="UP001172159">
    <property type="component" value="Unassembled WGS sequence"/>
</dbReference>
<dbReference type="PANTHER" id="PTHR23509:SF10">
    <property type="entry name" value="LD21067P"/>
    <property type="match status" value="1"/>
</dbReference>
<dbReference type="SMART" id="SM01127">
    <property type="entry name" value="DDHD"/>
    <property type="match status" value="1"/>
</dbReference>
<dbReference type="InterPro" id="IPR057826">
    <property type="entry name" value="WWE_C20G8.02"/>
</dbReference>
<dbReference type="SUPFAM" id="SSF53474">
    <property type="entry name" value="alpha/beta-Hydrolases"/>
    <property type="match status" value="1"/>
</dbReference>
<feature type="compositionally biased region" description="Basic and acidic residues" evidence="1">
    <location>
        <begin position="358"/>
        <end position="368"/>
    </location>
</feature>
<dbReference type="GO" id="GO:0046872">
    <property type="term" value="F:metal ion binding"/>
    <property type="evidence" value="ECO:0007669"/>
    <property type="project" value="InterPro"/>
</dbReference>
<sequence>MASTPAPNTAEKKVEKSYLASAVDSINPWAGPRSTTPTPKDPQPSVAPSTTVDHTLNPFYGQSFKRYPPDCPPPNVLWFHAVDVPKRKPKFMITKAAADSKPQQPKKYVAFESHDSRAVEAAYQAKLQELEDERRTNTGNALARTGTKRPRAVSGEEGNDVRSGGAKTRVPVNEDFLFDVDIEERELAPIYWEGPVYEVRRGSWFYQEGSTLRPCEENLAAQLEEGYLKIKPWRYPKAPTNPTTKGPTPKGSTENLKPVDDSQVKASTKTVAAVPQHQPQTYRLFGSYMNSVATYQDANTAWLSSDGMLSWVTSTVYERFAGGGYMSGVKLVRGYAEAKKVKEKEEKRPVTPAGTKSTSKEQGDETPKAFKRRSAPPTSARPSLDEDAESEIDNPRNSLSRQLSNLMERAEDPEAEAEAIRVREEKEMMGDYNTSAGENQGRDIEHLVLVTHGIGQLLSRRMDSINFVHDVNILRKTLKSVYSVSADLRALNSEIGESGPGNCRVQVLPVIWRHRLDFPKRKPKRGEHDLGETLDEEDEYPSLEDITIEGLAFARSLISDLALDVLLYQSAYREQIADIVVKESNHIYKTFKERNPEFKGKVHIVGHSLGSAIMFDILCRQKEKVPTTLSPRNPLRIWPVSEDRYEPKQSKDLAFDFDVEDFYCLGSPIGLFQMLKGRTISARNLPHAVPSESPLNPDYMEDPFLTTPPYSYASDRRLSPITGHPFSVSSPKVAQLFNIFHPSDPIAYRLEPLISQIMSTLKPQALPYTKKTIFGSVAPQGLTGLGAKVGQSVTGLWSSFSAGIASSLLNRSLGLTQEDVANINASHQDQQHQRQLSLSPGGGGGAGSLSPNGKEKEKKIEDHVEKSEKTAERQMAVAKEGGALIDEELETLFSRFQKSRVDMAAASQETKGGGGDGSGVVLTSEKWLEEERKAQRLRREEGKIRGLNRNGRVDYCIQESVLDFNPMNTIASHMSYWADEDVAHFVLSQLLAGQRARTPKG</sequence>
<feature type="compositionally biased region" description="Basic and acidic residues" evidence="1">
    <location>
        <begin position="853"/>
        <end position="871"/>
    </location>
</feature>
<dbReference type="Pfam" id="PF02862">
    <property type="entry name" value="DDHD"/>
    <property type="match status" value="1"/>
</dbReference>
<dbReference type="InterPro" id="IPR058055">
    <property type="entry name" value="PA-PLA1"/>
</dbReference>
<feature type="region of interest" description="Disordered" evidence="1">
    <location>
        <begin position="825"/>
        <end position="871"/>
    </location>
</feature>